<dbReference type="EMBL" id="UOES01000511">
    <property type="protein sequence ID" value="VAW29092.1"/>
    <property type="molecule type" value="Genomic_DNA"/>
</dbReference>
<feature type="non-terminal residue" evidence="4">
    <location>
        <position position="1"/>
    </location>
</feature>
<feature type="domain" description="DNA polymerase helix-hairpin-helix motif" evidence="2">
    <location>
        <begin position="163"/>
        <end position="252"/>
    </location>
</feature>
<proteinExistence type="predicted"/>
<dbReference type="InterPro" id="IPR004805">
    <property type="entry name" value="DnaE2/DnaE/PolC"/>
</dbReference>
<evidence type="ECO:0000313" key="4">
    <source>
        <dbReference type="EMBL" id="VAW29092.1"/>
    </source>
</evidence>
<evidence type="ECO:0000259" key="2">
    <source>
        <dbReference type="Pfam" id="PF14579"/>
    </source>
</evidence>
<feature type="domain" description="DNA polymerase III alpha subunit finger" evidence="3">
    <location>
        <begin position="1"/>
        <end position="86"/>
    </location>
</feature>
<dbReference type="EC" id="2.7.7.7" evidence="4"/>
<dbReference type="AlphaFoldDB" id="A0A3B0URU0"/>
<dbReference type="Gene3D" id="1.10.150.870">
    <property type="match status" value="1"/>
</dbReference>
<dbReference type="InterPro" id="IPR029460">
    <property type="entry name" value="DNAPol_HHH"/>
</dbReference>
<dbReference type="InterPro" id="IPR004365">
    <property type="entry name" value="NA-bd_OB_tRNA"/>
</dbReference>
<dbReference type="Pfam" id="PF14579">
    <property type="entry name" value="HHH_6"/>
    <property type="match status" value="1"/>
</dbReference>
<organism evidence="4">
    <name type="scientific">hydrothermal vent metagenome</name>
    <dbReference type="NCBI Taxonomy" id="652676"/>
    <lineage>
        <taxon>unclassified sequences</taxon>
        <taxon>metagenomes</taxon>
        <taxon>ecological metagenomes</taxon>
    </lineage>
</organism>
<protein>
    <submittedName>
        <fullName evidence="4">DNA polymerase III alpha subunit</fullName>
        <ecNumber evidence="4">2.7.7.7</ecNumber>
    </submittedName>
</protein>
<evidence type="ECO:0000259" key="1">
    <source>
        <dbReference type="Pfam" id="PF01336"/>
    </source>
</evidence>
<dbReference type="InterPro" id="IPR040982">
    <property type="entry name" value="DNA_pol3_finger"/>
</dbReference>
<feature type="domain" description="OB" evidence="1">
    <location>
        <begin position="354"/>
        <end position="432"/>
    </location>
</feature>
<accession>A0A3B0URU0</accession>
<dbReference type="NCBIfam" id="TIGR00594">
    <property type="entry name" value="polc"/>
    <property type="match status" value="1"/>
</dbReference>
<gene>
    <name evidence="4" type="ORF">MNBD_BACTEROID06-844</name>
</gene>
<evidence type="ECO:0000259" key="3">
    <source>
        <dbReference type="Pfam" id="PF17657"/>
    </source>
</evidence>
<dbReference type="PANTHER" id="PTHR32294">
    <property type="entry name" value="DNA POLYMERASE III SUBUNIT ALPHA"/>
    <property type="match status" value="1"/>
</dbReference>
<dbReference type="Pfam" id="PF01336">
    <property type="entry name" value="tRNA_anti-codon"/>
    <property type="match status" value="1"/>
</dbReference>
<dbReference type="GO" id="GO:0006260">
    <property type="term" value="P:DNA replication"/>
    <property type="evidence" value="ECO:0007669"/>
    <property type="project" value="InterPro"/>
</dbReference>
<reference evidence="4" key="1">
    <citation type="submission" date="2018-06" db="EMBL/GenBank/DDBJ databases">
        <authorList>
            <person name="Zhirakovskaya E."/>
        </authorList>
    </citation>
    <scope>NUCLEOTIDE SEQUENCE</scope>
</reference>
<dbReference type="GO" id="GO:0008408">
    <property type="term" value="F:3'-5' exonuclease activity"/>
    <property type="evidence" value="ECO:0007669"/>
    <property type="project" value="InterPro"/>
</dbReference>
<name>A0A3B0URU0_9ZZZZ</name>
<keyword evidence="4" id="KW-0808">Transferase</keyword>
<dbReference type="Pfam" id="PF17657">
    <property type="entry name" value="DNA_pol3_finger"/>
    <property type="match status" value="1"/>
</dbReference>
<keyword evidence="4" id="KW-0548">Nucleotidyltransferase</keyword>
<sequence length="537" mass="60965">GPMAFIPNFINRKHGREEVEYPHELLEPILKNSYGIMVYQEQIMQTAQILGGYSLGQADLLRRAMGKKKLDEMAKQREIFVAGAKKLHNIDKQKAEDVFAVMEKFAAYGFNRSHSAAYSVVAYQTAYLKAHYPAEYMASVLTHNQNNIDKITFFLEECKKQNISVLGPHINESNMNFSVNKVGEIRFGLGAIKGTGDAAVDAIIIERDKNGSYTTIFDFAERVNLRAVNKKTFESLAMGGAFDCFEGTNRRQYLIQEGDQPSGIELAVRYGNNFQQDKNASQHSMFGGDSGVDIPKPKFPVCEPYSDIEKLKIEKEVVGFYISGHPLDEYKIDIENFCTCTVEKYQDYKNQIIRLAGIVTKFMERTSKRGAPFGLFSIEDYNGTLDMAMFGEDYMKNRHILQVGGFVYMIGKVEERYNSPGEWEFRPRVIQLLSSIREDLSKEIQISLEVSTITEELVDKIEMLAIENPGKCKLVVTLYSKEESLKVELLSKKYMVTPSNELIQGLTLLDSVKYKIASDKVEVPKETRPDFKKFAKS</sequence>
<dbReference type="PANTHER" id="PTHR32294:SF0">
    <property type="entry name" value="DNA POLYMERASE III SUBUNIT ALPHA"/>
    <property type="match status" value="1"/>
</dbReference>
<dbReference type="GO" id="GO:0003887">
    <property type="term" value="F:DNA-directed DNA polymerase activity"/>
    <property type="evidence" value="ECO:0007669"/>
    <property type="project" value="UniProtKB-EC"/>
</dbReference>
<dbReference type="CDD" id="cd04485">
    <property type="entry name" value="DnaE_OBF"/>
    <property type="match status" value="1"/>
</dbReference>